<dbReference type="InterPro" id="IPR023753">
    <property type="entry name" value="FAD/NAD-binding_dom"/>
</dbReference>
<comment type="caution">
    <text evidence="17">The sequence shown here is derived from an EMBL/GenBank/DDBJ whole genome shotgun (WGS) entry which is preliminary data.</text>
</comment>
<comment type="cofactor">
    <cofactor evidence="1">
        <name>FAD</name>
        <dbReference type="ChEBI" id="CHEBI:57692"/>
    </cofactor>
</comment>
<keyword evidence="9" id="KW-0560">Oxidoreductase</keyword>
<dbReference type="GO" id="GO:0005777">
    <property type="term" value="C:peroxisome"/>
    <property type="evidence" value="ECO:0007669"/>
    <property type="project" value="UniProtKB-SubCell"/>
</dbReference>
<evidence type="ECO:0000256" key="4">
    <source>
        <dbReference type="ARBA" id="ARBA00005272"/>
    </source>
</evidence>
<evidence type="ECO:0000256" key="1">
    <source>
        <dbReference type="ARBA" id="ARBA00001974"/>
    </source>
</evidence>
<evidence type="ECO:0000256" key="9">
    <source>
        <dbReference type="ARBA" id="ARBA00023002"/>
    </source>
</evidence>
<keyword evidence="12" id="KW-0576">Peroxisome</keyword>
<dbReference type="Pfam" id="PF22366">
    <property type="entry name" value="NDH2_C"/>
    <property type="match status" value="1"/>
</dbReference>
<dbReference type="GO" id="GO:0050136">
    <property type="term" value="F:NADH dehydrogenase (quinone) (non-electrogenic) activity"/>
    <property type="evidence" value="ECO:0007669"/>
    <property type="project" value="UniProtKB-EC"/>
</dbReference>
<evidence type="ECO:0000259" key="15">
    <source>
        <dbReference type="Pfam" id="PF07992"/>
    </source>
</evidence>
<evidence type="ECO:0000256" key="2">
    <source>
        <dbReference type="ARBA" id="ARBA00004275"/>
    </source>
</evidence>
<evidence type="ECO:0000256" key="6">
    <source>
        <dbReference type="ARBA" id="ARBA00022630"/>
    </source>
</evidence>
<comment type="subcellular location">
    <subcellularLocation>
        <location evidence="3">Mitochondrion inner membrane</location>
        <topology evidence="3">Peripheral membrane protein</topology>
    </subcellularLocation>
    <subcellularLocation>
        <location evidence="2">Peroxisome</location>
    </subcellularLocation>
</comment>
<evidence type="ECO:0000313" key="17">
    <source>
        <dbReference type="EMBL" id="CAI0407303.1"/>
    </source>
</evidence>
<evidence type="ECO:0000256" key="7">
    <source>
        <dbReference type="ARBA" id="ARBA00022792"/>
    </source>
</evidence>
<feature type="domain" description="External alternative NADH-ubiquinone oxidoreductase-like C-terminal" evidence="16">
    <location>
        <begin position="392"/>
        <end position="458"/>
    </location>
</feature>
<keyword evidence="6" id="KW-0285">Flavoprotein</keyword>
<keyword evidence="7" id="KW-0472">Membrane</keyword>
<evidence type="ECO:0000256" key="11">
    <source>
        <dbReference type="ARBA" id="ARBA00023128"/>
    </source>
</evidence>
<sequence>MALARIARTGLRRTRISSSSPASFFTLSEHSPVTTSSILNPPRTATSYYQTVNHASFWSSRGFRGTPNHQFPSAERIVDDHFEHNEPKRPGLEATKRGEKPRVVVLGTGWAACRFMKGLDTKIYDIVCISPRNHMVFTPLLASTCVGTLEFRSVAEPVNRIQPALASAPDSYFYLASCLGIDTDKHERLLHCVVIGGGPTGVEFSGELSDFIGKDVRERFSHVKDDIKVTLIEANEILSSFDVGLRQYATNHLTKSGVRLMRGVVKEVHPKKIVLNDGTDVPYGLLVWSTGVGPSEFVKELDLPKSPGGRIGVDGWLRVPSAPDVFALGDCAGFLEETGRPVLPALAQVAERQGKYLVGLFNDRIGKQNGGKANAMAGKDDIPLGDPFVYKHMGSMATVGRYKALVDLRQSKDAKGLSMAGFLSWLIWRSAYLTRVVSWRNRFYVAVNWATTFVFGRDNSRI</sequence>
<dbReference type="EMBL" id="CAMGYJ010000004">
    <property type="protein sequence ID" value="CAI0407303.1"/>
    <property type="molecule type" value="Genomic_DNA"/>
</dbReference>
<evidence type="ECO:0000313" key="18">
    <source>
        <dbReference type="Proteomes" id="UP001154282"/>
    </source>
</evidence>
<dbReference type="InterPro" id="IPR054585">
    <property type="entry name" value="NDH2-like_C"/>
</dbReference>
<keyword evidence="8" id="KW-0274">FAD</keyword>
<evidence type="ECO:0000259" key="16">
    <source>
        <dbReference type="Pfam" id="PF22366"/>
    </source>
</evidence>
<organism evidence="17 18">
    <name type="scientific">Linum tenue</name>
    <dbReference type="NCBI Taxonomy" id="586396"/>
    <lineage>
        <taxon>Eukaryota</taxon>
        <taxon>Viridiplantae</taxon>
        <taxon>Streptophyta</taxon>
        <taxon>Embryophyta</taxon>
        <taxon>Tracheophyta</taxon>
        <taxon>Spermatophyta</taxon>
        <taxon>Magnoliopsida</taxon>
        <taxon>eudicotyledons</taxon>
        <taxon>Gunneridae</taxon>
        <taxon>Pentapetalae</taxon>
        <taxon>rosids</taxon>
        <taxon>fabids</taxon>
        <taxon>Malpighiales</taxon>
        <taxon>Linaceae</taxon>
        <taxon>Linum</taxon>
    </lineage>
</organism>
<comment type="catalytic activity">
    <reaction evidence="14">
        <text>a ubiquinone + NADH + H(+) = a ubiquinol + NAD(+)</text>
        <dbReference type="Rhea" id="RHEA:23152"/>
        <dbReference type="Rhea" id="RHEA-COMP:9565"/>
        <dbReference type="Rhea" id="RHEA-COMP:9566"/>
        <dbReference type="ChEBI" id="CHEBI:15378"/>
        <dbReference type="ChEBI" id="CHEBI:16389"/>
        <dbReference type="ChEBI" id="CHEBI:17976"/>
        <dbReference type="ChEBI" id="CHEBI:57540"/>
        <dbReference type="ChEBI" id="CHEBI:57945"/>
    </reaction>
</comment>
<proteinExistence type="inferred from homology"/>
<dbReference type="EC" id="1.6.5.9" evidence="5"/>
<protein>
    <recommendedName>
        <fullName evidence="5">NADH:ubiquinone reductase (non-electrogenic)</fullName>
        <ecNumber evidence="5">1.6.5.9</ecNumber>
    </recommendedName>
</protein>
<keyword evidence="18" id="KW-1185">Reference proteome</keyword>
<evidence type="ECO:0000256" key="14">
    <source>
        <dbReference type="ARBA" id="ARBA00049010"/>
    </source>
</evidence>
<dbReference type="InterPro" id="IPR036188">
    <property type="entry name" value="FAD/NAD-bd_sf"/>
</dbReference>
<gene>
    <name evidence="17" type="ORF">LITE_LOCUS13521</name>
</gene>
<dbReference type="Proteomes" id="UP001154282">
    <property type="component" value="Unassembled WGS sequence"/>
</dbReference>
<dbReference type="AlphaFoldDB" id="A0AAV0JBJ1"/>
<name>A0AAV0JBJ1_9ROSI</name>
<feature type="domain" description="FAD/NAD(P)-binding" evidence="15">
    <location>
        <begin position="174"/>
        <end position="354"/>
    </location>
</feature>
<keyword evidence="11" id="KW-0496">Mitochondrion</keyword>
<comment type="catalytic activity">
    <reaction evidence="13">
        <text>a quinone + NADH + H(+) = a quinol + NAD(+)</text>
        <dbReference type="Rhea" id="RHEA:46160"/>
        <dbReference type="ChEBI" id="CHEBI:15378"/>
        <dbReference type="ChEBI" id="CHEBI:24646"/>
        <dbReference type="ChEBI" id="CHEBI:57540"/>
        <dbReference type="ChEBI" id="CHEBI:57945"/>
        <dbReference type="ChEBI" id="CHEBI:132124"/>
        <dbReference type="EC" id="1.6.5.9"/>
    </reaction>
</comment>
<reference evidence="17" key="1">
    <citation type="submission" date="2022-08" db="EMBL/GenBank/DDBJ databases">
        <authorList>
            <person name="Gutierrez-Valencia J."/>
        </authorList>
    </citation>
    <scope>NUCLEOTIDE SEQUENCE</scope>
</reference>
<dbReference type="SUPFAM" id="SSF51905">
    <property type="entry name" value="FAD/NAD(P)-binding domain"/>
    <property type="match status" value="1"/>
</dbReference>
<evidence type="ECO:0000256" key="3">
    <source>
        <dbReference type="ARBA" id="ARBA00004637"/>
    </source>
</evidence>
<dbReference type="Gene3D" id="3.50.50.100">
    <property type="match status" value="2"/>
</dbReference>
<comment type="similarity">
    <text evidence="4">Belongs to the NADH dehydrogenase family.</text>
</comment>
<dbReference type="PANTHER" id="PTHR43706">
    <property type="entry name" value="NADH DEHYDROGENASE"/>
    <property type="match status" value="1"/>
</dbReference>
<evidence type="ECO:0000256" key="10">
    <source>
        <dbReference type="ARBA" id="ARBA00023027"/>
    </source>
</evidence>
<accession>A0AAV0JBJ1</accession>
<dbReference type="Pfam" id="PF07992">
    <property type="entry name" value="Pyr_redox_2"/>
    <property type="match status" value="1"/>
</dbReference>
<evidence type="ECO:0000256" key="12">
    <source>
        <dbReference type="ARBA" id="ARBA00023140"/>
    </source>
</evidence>
<evidence type="ECO:0000256" key="5">
    <source>
        <dbReference type="ARBA" id="ARBA00012637"/>
    </source>
</evidence>
<keyword evidence="10" id="KW-0520">NAD</keyword>
<evidence type="ECO:0000256" key="13">
    <source>
        <dbReference type="ARBA" id="ARBA00047599"/>
    </source>
</evidence>
<dbReference type="PANTHER" id="PTHR43706:SF4">
    <property type="entry name" value="NADH:UBIQUINONE REDUCTASE (NON-ELECTROGENIC)"/>
    <property type="match status" value="1"/>
</dbReference>
<dbReference type="GO" id="GO:0005743">
    <property type="term" value="C:mitochondrial inner membrane"/>
    <property type="evidence" value="ECO:0007669"/>
    <property type="project" value="UniProtKB-SubCell"/>
</dbReference>
<keyword evidence="7" id="KW-0999">Mitochondrion inner membrane</keyword>
<evidence type="ECO:0000256" key="8">
    <source>
        <dbReference type="ARBA" id="ARBA00022827"/>
    </source>
</evidence>
<dbReference type="InterPro" id="IPR045024">
    <property type="entry name" value="NDH-2"/>
</dbReference>